<dbReference type="GO" id="GO:0003677">
    <property type="term" value="F:DNA binding"/>
    <property type="evidence" value="ECO:0007669"/>
    <property type="project" value="InterPro"/>
</dbReference>
<organism evidence="4 5">
    <name type="scientific">Mycolicibacterium peregrinum</name>
    <name type="common">Mycobacterium peregrinum</name>
    <dbReference type="NCBI Taxonomy" id="43304"/>
    <lineage>
        <taxon>Bacteria</taxon>
        <taxon>Bacillati</taxon>
        <taxon>Actinomycetota</taxon>
        <taxon>Actinomycetes</taxon>
        <taxon>Mycobacteriales</taxon>
        <taxon>Mycobacteriaceae</taxon>
        <taxon>Mycolicibacterium</taxon>
    </lineage>
</organism>
<proteinExistence type="predicted"/>
<dbReference type="GO" id="GO:0004016">
    <property type="term" value="F:adenylate cyclase activity"/>
    <property type="evidence" value="ECO:0007669"/>
    <property type="project" value="TreeGrafter"/>
</dbReference>
<dbReference type="PROSITE" id="PS50043">
    <property type="entry name" value="HTH_LUXR_2"/>
    <property type="match status" value="1"/>
</dbReference>
<dbReference type="InterPro" id="IPR016032">
    <property type="entry name" value="Sig_transdc_resp-reg_C-effctor"/>
</dbReference>
<dbReference type="OrthoDB" id="134933at2"/>
<dbReference type="InterPro" id="IPR000792">
    <property type="entry name" value="Tscrpt_reg_LuxR_C"/>
</dbReference>
<dbReference type="GO" id="GO:0006355">
    <property type="term" value="P:regulation of DNA-templated transcription"/>
    <property type="evidence" value="ECO:0007669"/>
    <property type="project" value="InterPro"/>
</dbReference>
<gene>
    <name evidence="4" type="ORF">A5792_18130</name>
</gene>
<reference evidence="5" key="1">
    <citation type="submission" date="2016-06" db="EMBL/GenBank/DDBJ databases">
        <authorList>
            <person name="Sutton G."/>
            <person name="Brinkac L."/>
            <person name="Sanka R."/>
            <person name="Adams M."/>
            <person name="Lau E."/>
            <person name="Mehaffy C."/>
            <person name="Tameris M."/>
            <person name="Hatherill M."/>
            <person name="Hanekom W."/>
            <person name="Mahomed H."/>
            <person name="Mcshane H."/>
        </authorList>
    </citation>
    <scope>NUCLEOTIDE SEQUENCE [LARGE SCALE GENOMIC DNA]</scope>
    <source>
        <strain evidence="5">852002-51209_SCH5440388</strain>
    </source>
</reference>
<evidence type="ECO:0000259" key="3">
    <source>
        <dbReference type="PROSITE" id="PS50043"/>
    </source>
</evidence>
<evidence type="ECO:0000256" key="2">
    <source>
        <dbReference type="ARBA" id="ARBA00022840"/>
    </source>
</evidence>
<dbReference type="InterPro" id="IPR027417">
    <property type="entry name" value="P-loop_NTPase"/>
</dbReference>
<dbReference type="PANTHER" id="PTHR16305">
    <property type="entry name" value="TESTICULAR SOLUBLE ADENYLYL CYCLASE"/>
    <property type="match status" value="1"/>
</dbReference>
<name>A0A1A0RAC7_MYCPR</name>
<dbReference type="CDD" id="cd06170">
    <property type="entry name" value="LuxR_C_like"/>
    <property type="match status" value="1"/>
</dbReference>
<dbReference type="AlphaFoldDB" id="A0A1A0RAC7"/>
<dbReference type="SMART" id="SM00421">
    <property type="entry name" value="HTH_LUXR"/>
    <property type="match status" value="1"/>
</dbReference>
<dbReference type="InterPro" id="IPR036388">
    <property type="entry name" value="WH-like_DNA-bd_sf"/>
</dbReference>
<dbReference type="PANTHER" id="PTHR16305:SF35">
    <property type="entry name" value="TRANSCRIPTIONAL ACTIVATOR DOMAIN"/>
    <property type="match status" value="1"/>
</dbReference>
<evidence type="ECO:0000256" key="1">
    <source>
        <dbReference type="ARBA" id="ARBA00022741"/>
    </source>
</evidence>
<dbReference type="SUPFAM" id="SSF52540">
    <property type="entry name" value="P-loop containing nucleoside triphosphate hydrolases"/>
    <property type="match status" value="1"/>
</dbReference>
<dbReference type="Pfam" id="PF00196">
    <property type="entry name" value="GerE"/>
    <property type="match status" value="1"/>
</dbReference>
<accession>A0A1A0RAC7</accession>
<dbReference type="InterPro" id="IPR041664">
    <property type="entry name" value="AAA_16"/>
</dbReference>
<dbReference type="GO" id="GO:0005737">
    <property type="term" value="C:cytoplasm"/>
    <property type="evidence" value="ECO:0007669"/>
    <property type="project" value="TreeGrafter"/>
</dbReference>
<keyword evidence="2" id="KW-0067">ATP-binding</keyword>
<feature type="domain" description="HTH luxR-type" evidence="3">
    <location>
        <begin position="859"/>
        <end position="922"/>
    </location>
</feature>
<keyword evidence="1" id="KW-0547">Nucleotide-binding</keyword>
<dbReference type="PRINTS" id="PR00038">
    <property type="entry name" value="HTHLUXR"/>
</dbReference>
<dbReference type="Pfam" id="PF13191">
    <property type="entry name" value="AAA_16"/>
    <property type="match status" value="1"/>
</dbReference>
<evidence type="ECO:0000313" key="4">
    <source>
        <dbReference type="EMBL" id="OBB30674.1"/>
    </source>
</evidence>
<dbReference type="Gene3D" id="1.10.10.10">
    <property type="entry name" value="Winged helix-like DNA-binding domain superfamily/Winged helix DNA-binding domain"/>
    <property type="match status" value="1"/>
</dbReference>
<evidence type="ECO:0000313" key="5">
    <source>
        <dbReference type="Proteomes" id="UP000093902"/>
    </source>
</evidence>
<dbReference type="EMBL" id="LZSO01000017">
    <property type="protein sequence ID" value="OBB30674.1"/>
    <property type="molecule type" value="Genomic_DNA"/>
</dbReference>
<sequence>MERLDGTRGRLVGRRWERTALDDMVTAVAGGRSAALVLRGEAGIGKTALLDYVGDHAPACQVVRVAGIEAEAELAFGGLNRLCEPFRKHFDRLPVPQRSALQTAFGLSAGTPADRFLVGLAVLSLLAEAATRQPLVCLIDDAQWLDRISAQTLSFVGRRLLAERVVLLFAVREPVVGDALADLPALRIEGLGDHDARTLLARACPGRVDDRVLDRILAESRGNPLALLELPREVTAAQVTVWTDRLDDQPLAGQIEKGFLRRLRSLSPGAQLLVLLAAADPVGDAALLRRAAVELNIDTVAAGSEAQAGELLTIGTMVRFRHPLVRSAVYKSATTLQRRQVHRALAEATDPEHDPDRRAWHLASAAGQPDEGVAAGLELAATRARARGGAAAAAAFLDRSAELTPDPRRRGSRSLAAAQAKSEAGEFGEALELLDDLAALPLTKREHALAELVRGRSLFSFRSASAGLPSLLGAAKQLEPLDSALATETYRDALYAALTAGRLPDEVGVEQVAAAILAMRRPADPACSDLLLEGVSRITVAGYAQGAPLVHRALAAYRTGGFSPADGLGWLPLACRLAHNTWEFDAWSTLSARLVELAVDAGALAVLPSALLLRLSNRVYAGDLAASDALVAQAATLGEVTGSSFFAHYGAMVVEPWRGDETRTQQAIDLITSDPLLRGEGKALTATEWAAAVLYNGLGRYDEALLAARRGSAYPRELGLSTWSMVELVEAAARSGVPAEATEAVRHIENMAAVSGTDWVRGTAAYVGALVADGPVAEQRYREAIEFLERTDVRMLTARAYLVYGEWLRSEQRRGEARQRLRQAYTLLSDLGADGFAERARRELAAAGAVTSARATGRRAVDAASLTAQEMQIARLAAGGLTNSEIGAQLFISAHTAEWHLRKVFGKLGIRSRRHIASKLGN</sequence>
<dbReference type="SUPFAM" id="SSF46894">
    <property type="entry name" value="C-terminal effector domain of the bipartite response regulators"/>
    <property type="match status" value="1"/>
</dbReference>
<protein>
    <submittedName>
        <fullName evidence="4">LuxR family transcriptional regulator</fullName>
    </submittedName>
</protein>
<dbReference type="GO" id="GO:0005524">
    <property type="term" value="F:ATP binding"/>
    <property type="evidence" value="ECO:0007669"/>
    <property type="project" value="UniProtKB-KW"/>
</dbReference>
<comment type="caution">
    <text evidence="4">The sequence shown here is derived from an EMBL/GenBank/DDBJ whole genome shotgun (WGS) entry which is preliminary data.</text>
</comment>
<dbReference type="Proteomes" id="UP000093902">
    <property type="component" value="Unassembled WGS sequence"/>
</dbReference>